<organism evidence="1 2">
    <name type="scientific">Rhizobium leguminosarum</name>
    <dbReference type="NCBI Taxonomy" id="384"/>
    <lineage>
        <taxon>Bacteria</taxon>
        <taxon>Pseudomonadati</taxon>
        <taxon>Pseudomonadota</taxon>
        <taxon>Alphaproteobacteria</taxon>
        <taxon>Hyphomicrobiales</taxon>
        <taxon>Rhizobiaceae</taxon>
        <taxon>Rhizobium/Agrobacterium group</taxon>
        <taxon>Rhizobium</taxon>
    </lineage>
</organism>
<dbReference type="OrthoDB" id="9805629at2"/>
<reference evidence="1 2" key="1">
    <citation type="submission" date="2016-06" db="EMBL/GenBank/DDBJ databases">
        <title>Microsymbionts genomes from the relict species Vavilovia formosa.</title>
        <authorList>
            <person name="Chirak E."/>
            <person name="Kimeklis A."/>
            <person name="Andronov E."/>
        </authorList>
    </citation>
    <scope>NUCLEOTIDE SEQUENCE [LARGE SCALE GENOMIC DNA]</scope>
    <source>
        <strain evidence="1 2">Vaf10</strain>
    </source>
</reference>
<accession>A0A1B1CBB4</accession>
<dbReference type="AlphaFoldDB" id="A0A1B1CBB4"/>
<name>A0A1B1CBB4_RHILE</name>
<gene>
    <name evidence="1" type="ORF">BA011_15815</name>
</gene>
<dbReference type="EMBL" id="CP016286">
    <property type="protein sequence ID" value="ANP87047.1"/>
    <property type="molecule type" value="Genomic_DNA"/>
</dbReference>
<dbReference type="Proteomes" id="UP000092691">
    <property type="component" value="Chromosome"/>
</dbReference>
<evidence type="ECO:0000313" key="1">
    <source>
        <dbReference type="EMBL" id="ANP87047.1"/>
    </source>
</evidence>
<dbReference type="RefSeq" id="WP_065281158.1">
    <property type="nucleotide sequence ID" value="NZ_CP016286.1"/>
</dbReference>
<proteinExistence type="predicted"/>
<evidence type="ECO:0000313" key="2">
    <source>
        <dbReference type="Proteomes" id="UP000092691"/>
    </source>
</evidence>
<protein>
    <submittedName>
        <fullName evidence="1">Uncharacterized protein</fullName>
    </submittedName>
</protein>
<sequence>MSHRRDVWRCDQCASDPAALTDLERAARFTYLQKAEEEDLGSIRDRVDAKGYAINEYSVDFI</sequence>